<dbReference type="InterPro" id="IPR050833">
    <property type="entry name" value="Poly_Biosynth_Transport"/>
</dbReference>
<dbReference type="Proteomes" id="UP000664265">
    <property type="component" value="Unassembled WGS sequence"/>
</dbReference>
<evidence type="ECO:0000256" key="5">
    <source>
        <dbReference type="ARBA" id="ARBA00023136"/>
    </source>
</evidence>
<dbReference type="RefSeq" id="WP_146157033.1">
    <property type="nucleotide sequence ID" value="NZ_JAERMS010000008.1"/>
</dbReference>
<keyword evidence="3 6" id="KW-0812">Transmembrane</keyword>
<feature type="transmembrane region" description="Helical" evidence="6">
    <location>
        <begin position="436"/>
        <end position="458"/>
    </location>
</feature>
<comment type="caution">
    <text evidence="7">The sequence shown here is derived from an EMBL/GenBank/DDBJ whole genome shotgun (WGS) entry which is preliminary data.</text>
</comment>
<evidence type="ECO:0000313" key="8">
    <source>
        <dbReference type="Proteomes" id="UP000664265"/>
    </source>
</evidence>
<dbReference type="EMBL" id="JAERMS010000008">
    <property type="protein sequence ID" value="MBO1362998.1"/>
    <property type="molecule type" value="Genomic_DNA"/>
</dbReference>
<evidence type="ECO:0000256" key="6">
    <source>
        <dbReference type="SAM" id="Phobius"/>
    </source>
</evidence>
<feature type="transmembrane region" description="Helical" evidence="6">
    <location>
        <begin position="403"/>
        <end position="424"/>
    </location>
</feature>
<sequence>MDNYHSTIAKNTLFLYLRMGIVMLVTLYTSRIVLRALGVVDYGLFNVVGGVVTIFLFFNMALSAATARYLAYELGRGNQQKLNQIFSTSLNLHIGLAIILLFILQTIGLWFVSTQMVIPSHRFHAAMWVYQFSIFTMIFTVTQVPYNASLIAHENMKIYAYIGLLEALMILVIGYLIQLSPIDRLIFYAAGLMAEKILVQLFLRYYTLRKYKECRFRFIKSKKIYTELLSYSTWELIGSLSYAGQTQGINIILNLFFGPIVNAARAISVQAQVACNTLIGNFLTAPEPRIVKFYSEGKKEETFNLTFTVGKYAFVLILLIVAPATAEINYLLNLWLGTHSYPSETATFTIIILYSALVQTLTQSLLIVFRAIGKIREGNCYSGIIMLLSLIIVYITLKLGFPAYSAFWEILLANIISFFVYLFFTWRYEHFNIKRYLLKTISPLMAITFVSCMLSFLLKHTMNASFVRVIYNFIVSDLAIIGFTWLFLLQKKEKMILIRKLRQLWK</sequence>
<name>A0ABS3M4A2_9BACT</name>
<accession>A0ABS3M4A2</accession>
<comment type="subcellular location">
    <subcellularLocation>
        <location evidence="1">Cell membrane</location>
        <topology evidence="1">Multi-pass membrane protein</topology>
    </subcellularLocation>
</comment>
<feature type="transmembrane region" description="Helical" evidence="6">
    <location>
        <begin position="125"/>
        <end position="146"/>
    </location>
</feature>
<keyword evidence="8" id="KW-1185">Reference proteome</keyword>
<feature type="transmembrane region" description="Helical" evidence="6">
    <location>
        <begin position="158"/>
        <end position="179"/>
    </location>
</feature>
<proteinExistence type="predicted"/>
<evidence type="ECO:0000256" key="1">
    <source>
        <dbReference type="ARBA" id="ARBA00004651"/>
    </source>
</evidence>
<feature type="transmembrane region" description="Helical" evidence="6">
    <location>
        <begin position="470"/>
        <end position="489"/>
    </location>
</feature>
<feature type="transmembrane region" description="Helical" evidence="6">
    <location>
        <begin position="12"/>
        <end position="30"/>
    </location>
</feature>
<keyword evidence="2" id="KW-1003">Cell membrane</keyword>
<feature type="transmembrane region" description="Helical" evidence="6">
    <location>
        <begin position="346"/>
        <end position="368"/>
    </location>
</feature>
<feature type="transmembrane region" description="Helical" evidence="6">
    <location>
        <begin position="42"/>
        <end position="71"/>
    </location>
</feature>
<dbReference type="PANTHER" id="PTHR30250">
    <property type="entry name" value="PST FAMILY PREDICTED COLANIC ACID TRANSPORTER"/>
    <property type="match status" value="1"/>
</dbReference>
<keyword evidence="5 6" id="KW-0472">Membrane</keyword>
<gene>
    <name evidence="7" type="ORF">JHU38_04270</name>
</gene>
<organism evidence="7 8">
    <name type="scientific">Prevotella illustrans</name>
    <dbReference type="NCBI Taxonomy" id="2800387"/>
    <lineage>
        <taxon>Bacteria</taxon>
        <taxon>Pseudomonadati</taxon>
        <taxon>Bacteroidota</taxon>
        <taxon>Bacteroidia</taxon>
        <taxon>Bacteroidales</taxon>
        <taxon>Prevotellaceae</taxon>
        <taxon>Prevotella</taxon>
    </lineage>
</organism>
<evidence type="ECO:0008006" key="9">
    <source>
        <dbReference type="Google" id="ProtNLM"/>
    </source>
</evidence>
<evidence type="ECO:0000256" key="4">
    <source>
        <dbReference type="ARBA" id="ARBA00022989"/>
    </source>
</evidence>
<keyword evidence="4 6" id="KW-1133">Transmembrane helix</keyword>
<dbReference type="PANTHER" id="PTHR30250:SF26">
    <property type="entry name" value="PSMA PROTEIN"/>
    <property type="match status" value="1"/>
</dbReference>
<feature type="transmembrane region" description="Helical" evidence="6">
    <location>
        <begin position="380"/>
        <end position="397"/>
    </location>
</feature>
<feature type="transmembrane region" description="Helical" evidence="6">
    <location>
        <begin position="302"/>
        <end position="326"/>
    </location>
</feature>
<evidence type="ECO:0000256" key="2">
    <source>
        <dbReference type="ARBA" id="ARBA00022475"/>
    </source>
</evidence>
<evidence type="ECO:0000256" key="3">
    <source>
        <dbReference type="ARBA" id="ARBA00022692"/>
    </source>
</evidence>
<reference evidence="7 8" key="1">
    <citation type="submission" date="2021-01" db="EMBL/GenBank/DDBJ databases">
        <title>Prevotella A2931 sp. nov.</title>
        <authorList>
            <person name="Buhl M."/>
            <person name="Oberhettinger P."/>
        </authorList>
    </citation>
    <scope>NUCLEOTIDE SEQUENCE [LARGE SCALE GENOMIC DNA]</scope>
    <source>
        <strain evidence="7 8">A2931</strain>
    </source>
</reference>
<evidence type="ECO:0000313" key="7">
    <source>
        <dbReference type="EMBL" id="MBO1362998.1"/>
    </source>
</evidence>
<protein>
    <recommendedName>
        <fullName evidence="9">Polysaccharide biosynthesis protein</fullName>
    </recommendedName>
</protein>
<feature type="transmembrane region" description="Helical" evidence="6">
    <location>
        <begin position="92"/>
        <end position="113"/>
    </location>
</feature>
<feature type="transmembrane region" description="Helical" evidence="6">
    <location>
        <begin position="185"/>
        <end position="207"/>
    </location>
</feature>